<feature type="transmembrane region" description="Helical" evidence="7">
    <location>
        <begin position="509"/>
        <end position="529"/>
    </location>
</feature>
<evidence type="ECO:0000256" key="4">
    <source>
        <dbReference type="ARBA" id="ARBA00022692"/>
    </source>
</evidence>
<name>A0ABX5GRA5_9GAMM</name>
<feature type="transmembrane region" description="Helical" evidence="7">
    <location>
        <begin position="407"/>
        <end position="432"/>
    </location>
</feature>
<reference evidence="8 9" key="1">
    <citation type="submission" date="2018-03" db="EMBL/GenBank/DDBJ databases">
        <title>Whole genome sequencing of Histamine producing bacteria.</title>
        <authorList>
            <person name="Butler K."/>
        </authorList>
    </citation>
    <scope>NUCLEOTIDE SEQUENCE [LARGE SCALE GENOMIC DNA]</scope>
    <source>
        <strain evidence="8 9">ATCC 51761</strain>
    </source>
</reference>
<protein>
    <submittedName>
        <fullName evidence="8">Metal ion permease</fullName>
    </submittedName>
</protein>
<evidence type="ECO:0000256" key="7">
    <source>
        <dbReference type="SAM" id="Phobius"/>
    </source>
</evidence>
<dbReference type="RefSeq" id="WP_107180466.1">
    <property type="nucleotide sequence ID" value="NZ_PYOP01000019.1"/>
</dbReference>
<dbReference type="PANTHER" id="PTHR42775:SF1">
    <property type="entry name" value="PERMEASE RV2963-RELATED"/>
    <property type="match status" value="1"/>
</dbReference>
<keyword evidence="9" id="KW-1185">Reference proteome</keyword>
<dbReference type="EMBL" id="PYOP01000019">
    <property type="protein sequence ID" value="PSW95051.1"/>
    <property type="molecule type" value="Genomic_DNA"/>
</dbReference>
<evidence type="ECO:0000256" key="5">
    <source>
        <dbReference type="ARBA" id="ARBA00022989"/>
    </source>
</evidence>
<proteinExistence type="inferred from homology"/>
<feature type="transmembrane region" description="Helical" evidence="7">
    <location>
        <begin position="438"/>
        <end position="458"/>
    </location>
</feature>
<comment type="similarity">
    <text evidence="2">Belongs to the UPF0718 family.</text>
</comment>
<evidence type="ECO:0000256" key="2">
    <source>
        <dbReference type="ARBA" id="ARBA00006386"/>
    </source>
</evidence>
<dbReference type="PANTHER" id="PTHR42775">
    <property type="entry name" value="PERMEASE RV2963-RELATED"/>
    <property type="match status" value="1"/>
</dbReference>
<evidence type="ECO:0000256" key="1">
    <source>
        <dbReference type="ARBA" id="ARBA00004651"/>
    </source>
</evidence>
<feature type="transmembrane region" description="Helical" evidence="7">
    <location>
        <begin position="20"/>
        <end position="38"/>
    </location>
</feature>
<dbReference type="InterPro" id="IPR005524">
    <property type="entry name" value="DUF318"/>
</dbReference>
<keyword evidence="6 7" id="KW-0472">Membrane</keyword>
<comment type="subcellular location">
    <subcellularLocation>
        <location evidence="1">Cell membrane</location>
        <topology evidence="1">Multi-pass membrane protein</topology>
    </subcellularLocation>
</comment>
<feature type="transmembrane region" description="Helical" evidence="7">
    <location>
        <begin position="58"/>
        <end position="77"/>
    </location>
</feature>
<comment type="caution">
    <text evidence="8">The sequence shown here is derived from an EMBL/GenBank/DDBJ whole genome shotgun (WGS) entry which is preliminary data.</text>
</comment>
<evidence type="ECO:0000313" key="9">
    <source>
        <dbReference type="Proteomes" id="UP000241190"/>
    </source>
</evidence>
<evidence type="ECO:0000256" key="6">
    <source>
        <dbReference type="ARBA" id="ARBA00023136"/>
    </source>
</evidence>
<keyword evidence="4 7" id="KW-0812">Transmembrane</keyword>
<accession>A0ABX5GRA5</accession>
<dbReference type="Proteomes" id="UP000241190">
    <property type="component" value="Unassembled WGS sequence"/>
</dbReference>
<dbReference type="InterPro" id="IPR053166">
    <property type="entry name" value="UPF0718_permease"/>
</dbReference>
<feature type="transmembrane region" description="Helical" evidence="7">
    <location>
        <begin position="120"/>
        <end position="142"/>
    </location>
</feature>
<keyword evidence="3" id="KW-1003">Cell membrane</keyword>
<organism evidence="8 9">
    <name type="scientific">Photobacterium iliopiscarium</name>
    <dbReference type="NCBI Taxonomy" id="56192"/>
    <lineage>
        <taxon>Bacteria</taxon>
        <taxon>Pseudomonadati</taxon>
        <taxon>Pseudomonadota</taxon>
        <taxon>Gammaproteobacteria</taxon>
        <taxon>Vibrionales</taxon>
        <taxon>Vibrionaceae</taxon>
        <taxon>Photobacterium</taxon>
    </lineage>
</organism>
<sequence length="543" mass="59253">MIGQDIGGLVIHLFSTFGNMVWQIFWPLAFGLMLSSWIRNLLPVSSVVKHLGKTTVVSLGFTTFLGMVSSSCSYAAASLSHTLLTKKATVANAMAFLVSSTNLIIEMFIVLVALMGWTFFWGEVIGGLILIATAGFLFSRFYPKDVEQELRQHLLDAQPQKASCGMDMSEMSGDHSDCGMDMSKMKADDSDCGMDMSKMKADHSDCGMDMSKMKADDSDCGMDMSKMKADDSDCGMDMSKMKADDSDCGMDMSKMKSDDSDCGMDMSKMKADDSDCGMDMSKMKADDSDCGMDMSKMKADDSDCGMDMSKMKSDDSDCGMDMSSMKSGDHSAMKMNMAAEPQSATMEKITKSAGFFQMDIAMIGKEILIGVVVSSILIALMPQDGWRDLFISNDAGLPVWLHSFLDVIIGIFVAMVAYVCSVGNLILAAALWHGGISFGGVIGFILSDVLTIPMIRVYQKYYGKRPTKWMVGLLFVSILFTGLCVDAIFNGFGWVTTDQTARALNQSGFGLNFTTVMNLIFIPVSIWYYRLGKKANASMGMSM</sequence>
<keyword evidence="5 7" id="KW-1133">Transmembrane helix</keyword>
<gene>
    <name evidence="8" type="ORF">C9J52_12250</name>
</gene>
<feature type="transmembrane region" description="Helical" evidence="7">
    <location>
        <begin position="89"/>
        <end position="114"/>
    </location>
</feature>
<evidence type="ECO:0000313" key="8">
    <source>
        <dbReference type="EMBL" id="PSW95051.1"/>
    </source>
</evidence>
<feature type="transmembrane region" description="Helical" evidence="7">
    <location>
        <begin position="470"/>
        <end position="489"/>
    </location>
</feature>
<evidence type="ECO:0000256" key="3">
    <source>
        <dbReference type="ARBA" id="ARBA00022475"/>
    </source>
</evidence>
<dbReference type="Pfam" id="PF03773">
    <property type="entry name" value="ArsP_1"/>
    <property type="match status" value="1"/>
</dbReference>